<dbReference type="Pfam" id="PF13205">
    <property type="entry name" value="Big_5"/>
    <property type="match status" value="1"/>
</dbReference>
<dbReference type="RefSeq" id="WP_036925726.1">
    <property type="nucleotide sequence ID" value="NZ_JRPQ01000006.1"/>
</dbReference>
<dbReference type="InterPro" id="IPR032812">
    <property type="entry name" value="SbsA_Ig"/>
</dbReference>
<feature type="domain" description="SbsA Ig-like" evidence="3">
    <location>
        <begin position="54"/>
        <end position="153"/>
    </location>
</feature>
<name>A0A098YUW2_9BACT</name>
<evidence type="ECO:0000259" key="3">
    <source>
        <dbReference type="Pfam" id="PF13205"/>
    </source>
</evidence>
<evidence type="ECO:0000313" key="5">
    <source>
        <dbReference type="Proteomes" id="UP000029723"/>
    </source>
</evidence>
<proteinExistence type="predicted"/>
<feature type="transmembrane region" description="Helical" evidence="2">
    <location>
        <begin position="20"/>
        <end position="40"/>
    </location>
</feature>
<gene>
    <name evidence="4" type="ORF">HMPREF9304_00640</name>
</gene>
<sequence>MRHLYFFNYLKSLHCNAGKVLSLSAAWYVLLLWLFSSMMMSCARMGSPDGGWYDETPPKVVSTSPKEGSVHVTDKKIYIQFDEFIKIDNPTEKVVISPPQIESPEIKSQGKRIVVELKDSLKPDLTYTVDFSDAISDNNEGNPLGNYTYSFSTGSKIDTMEVSGYVLEAENLEPIKGILVGLYADHSDSIFRHKPMLRVSRTDSRGKFTIRGIAPGTYRIYALQDVDGNYFYNQKSEKLAFTHDLITPSSKPDIRQDTIWADSLHIKNILQVNYTHFLPDDITLRAFTEIQTNRYLIKTERKEPNFFSLFFSYGSDQLPQIKGLNFNDKDAFIMESTPRGDTLTYWLRDTTLIHQDTLEVQLSYQATDSLGHLLQQVDTVSLLSKIPYAKRLKLEQKKIDEWTKKQEKAKKRGEPYDSIMPKENLDVQVTAGSAMTADKNVSFHFETPLAKIDTSKIHLYAKHDTLWYVSPYEFEQHRDTTVKALNKAYLEHTRDYVLRGEWRPGIEYSLELDSAAFIDIYGVASTKKKQGFSVQSNNELSTILLTIAGAKQAPMVVQLLDTSDKPVKQAPVVNGEAQFFYVKPGDYYARLFVDTNGNGRWDTGNYDENRQPEEVYYYPKKITCRAKWDFNETWNLAQTPLYQQKPAQITKQKGEQQRKIQNRNAKRALDLGKKYVPGMLK</sequence>
<dbReference type="AlphaFoldDB" id="A0A098YUW2"/>
<accession>A0A098YUW2</accession>
<organism evidence="4 5">
    <name type="scientific">Hoylesella timonensis S9-PR14</name>
    <dbReference type="NCBI Taxonomy" id="1401062"/>
    <lineage>
        <taxon>Bacteria</taxon>
        <taxon>Pseudomonadati</taxon>
        <taxon>Bacteroidota</taxon>
        <taxon>Bacteroidia</taxon>
        <taxon>Bacteroidales</taxon>
        <taxon>Prevotellaceae</taxon>
        <taxon>Hoylesella</taxon>
    </lineage>
</organism>
<keyword evidence="2" id="KW-0472">Membrane</keyword>
<keyword evidence="2" id="KW-1133">Transmembrane helix</keyword>
<reference evidence="4 5" key="1">
    <citation type="submission" date="2014-07" db="EMBL/GenBank/DDBJ databases">
        <authorList>
            <person name="McCorrison J."/>
            <person name="Sanka R."/>
            <person name="Torralba M."/>
            <person name="Gillis M."/>
            <person name="Haft D.H."/>
            <person name="Methe B."/>
            <person name="Sutton G."/>
            <person name="Nelson K.E."/>
        </authorList>
    </citation>
    <scope>NUCLEOTIDE SEQUENCE [LARGE SCALE GENOMIC DNA]</scope>
    <source>
        <strain evidence="4 5">S9-PR14</strain>
    </source>
</reference>
<dbReference type="SUPFAM" id="SSF49478">
    <property type="entry name" value="Cna protein B-type domain"/>
    <property type="match status" value="1"/>
</dbReference>
<protein>
    <recommendedName>
        <fullName evidence="3">SbsA Ig-like domain-containing protein</fullName>
    </recommendedName>
</protein>
<dbReference type="Proteomes" id="UP000029723">
    <property type="component" value="Unassembled WGS sequence"/>
</dbReference>
<dbReference type="OrthoDB" id="9809989at2"/>
<keyword evidence="1" id="KW-0732">Signal</keyword>
<comment type="caution">
    <text evidence="4">The sequence shown here is derived from an EMBL/GenBank/DDBJ whole genome shotgun (WGS) entry which is preliminary data.</text>
</comment>
<evidence type="ECO:0000313" key="4">
    <source>
        <dbReference type="EMBL" id="KGI23139.1"/>
    </source>
</evidence>
<evidence type="ECO:0000256" key="2">
    <source>
        <dbReference type="SAM" id="Phobius"/>
    </source>
</evidence>
<dbReference type="EMBL" id="JRPQ01000006">
    <property type="protein sequence ID" value="KGI23139.1"/>
    <property type="molecule type" value="Genomic_DNA"/>
</dbReference>
<keyword evidence="2" id="KW-0812">Transmembrane</keyword>
<evidence type="ECO:0000256" key="1">
    <source>
        <dbReference type="ARBA" id="ARBA00022729"/>
    </source>
</evidence>